<gene>
    <name evidence="2" type="ORF">CFR71_07920</name>
</gene>
<feature type="region of interest" description="Disordered" evidence="1">
    <location>
        <begin position="172"/>
        <end position="204"/>
    </location>
</feature>
<dbReference type="Proteomes" id="UP000247609">
    <property type="component" value="Unassembled WGS sequence"/>
</dbReference>
<protein>
    <recommendedName>
        <fullName evidence="4">DUF4186 domain-containing protein</fullName>
    </recommendedName>
</protein>
<dbReference type="InterPro" id="IPR020378">
    <property type="entry name" value="DUF4186"/>
</dbReference>
<evidence type="ECO:0000256" key="1">
    <source>
        <dbReference type="SAM" id="MobiDB-lite"/>
    </source>
</evidence>
<dbReference type="AlphaFoldDB" id="A0A318Q837"/>
<organism evidence="2 3">
    <name type="scientific">Novacetimonas pomaceti</name>
    <dbReference type="NCBI Taxonomy" id="2021998"/>
    <lineage>
        <taxon>Bacteria</taxon>
        <taxon>Pseudomonadati</taxon>
        <taxon>Pseudomonadota</taxon>
        <taxon>Alphaproteobacteria</taxon>
        <taxon>Acetobacterales</taxon>
        <taxon>Acetobacteraceae</taxon>
        <taxon>Novacetimonas</taxon>
    </lineage>
</organism>
<accession>A0A318Q837</accession>
<reference evidence="2 3" key="1">
    <citation type="submission" date="2017-07" db="EMBL/GenBank/DDBJ databases">
        <title>A draft genome sequence of Komagataeibacter sp. T5K1.</title>
        <authorList>
            <person name="Skraban J."/>
            <person name="Cleenwerck I."/>
            <person name="Vandamme P."/>
            <person name="Trcek J."/>
        </authorList>
    </citation>
    <scope>NUCLEOTIDE SEQUENCE [LARGE SCALE GENOMIC DNA]</scope>
    <source>
        <strain evidence="2 3">T5K1</strain>
    </source>
</reference>
<dbReference type="EMBL" id="NOXG01000006">
    <property type="protein sequence ID" value="PYD75717.1"/>
    <property type="molecule type" value="Genomic_DNA"/>
</dbReference>
<comment type="caution">
    <text evidence="2">The sequence shown here is derived from an EMBL/GenBank/DDBJ whole genome shotgun (WGS) entry which is preliminary data.</text>
</comment>
<evidence type="ECO:0008006" key="4">
    <source>
        <dbReference type="Google" id="ProtNLM"/>
    </source>
</evidence>
<name>A0A318Q837_9PROT</name>
<feature type="region of interest" description="Disordered" evidence="1">
    <location>
        <begin position="1"/>
        <end position="49"/>
    </location>
</feature>
<evidence type="ECO:0000313" key="2">
    <source>
        <dbReference type="EMBL" id="PYD75717.1"/>
    </source>
</evidence>
<sequence>MRHPHSARRPGPGAADNVTDDVDGRQADLFASPAPPRREPPAPPDPTCPLPAVAPDLWARLSRSGFRARFHLDDRDRAYLRRQGLQAVSRHATEFIATRLAPAHPHKDGRQTPWRGHPVFVAQHATGTCCRGCIEKWHGFTKGHDLQPTQQAYILAVIRGWLMREDLACAPTTDAPPATDEGPRAGVGAGRTLAHTAPSSTHAT</sequence>
<dbReference type="Pfam" id="PF13811">
    <property type="entry name" value="DUF4186"/>
    <property type="match status" value="1"/>
</dbReference>
<evidence type="ECO:0000313" key="3">
    <source>
        <dbReference type="Proteomes" id="UP000247609"/>
    </source>
</evidence>
<proteinExistence type="predicted"/>